<protein>
    <submittedName>
        <fullName evidence="1">LlaJI family restriction endonuclease</fullName>
    </submittedName>
</protein>
<reference evidence="1" key="1">
    <citation type="submission" date="2019-04" db="EMBL/GenBank/DDBJ databases">
        <title>Microbes associate with the intestines of laboratory mice.</title>
        <authorList>
            <person name="Navarre W."/>
            <person name="Wong E."/>
            <person name="Huang K."/>
            <person name="Tropini C."/>
            <person name="Ng K."/>
            <person name="Yu B."/>
        </authorList>
    </citation>
    <scope>NUCLEOTIDE SEQUENCE</scope>
    <source>
        <strain evidence="1">NM73_A23</strain>
    </source>
</reference>
<proteinExistence type="predicted"/>
<keyword evidence="1" id="KW-0540">Nuclease</keyword>
<sequence length="751" mass="89260">MRILIEGYHYKADDVKGILTGLDFLENVHHEVVVNYVGYLYNPHIHDCVFILPKVMVDKHGMAFSHLDPSKIIHVEKAEGLTDDERRFIYEFAVWIYRALFVFNRYNTDNDIVYHKQMVKVGSRHKHLTNTYLEVLLALIDFNKKNRNFFMTILKNLHSGMNKINWTRTIARCQAIVQDNRPIYLDLVNKKRQINFDEELLVIFFSILKHINEKYGFPVTINIGFELITGAKFEHYLNGYGQVRLRQIKYKYFSDKALYLWELCFAFFDKARNISVASELQEYLIAKNFNIVFESIIDELVGDKKSELPDGLKEQEDGKRVDHLYSYKGLTTTGTEDKSIYYIGDSKYYHLKNNLSDESVYKQYTYARNVIQWNMNIFLNPDEKNEKWRNRTLQYRDEVTEGYNIVPNFFISARMDEGLSYADRIYKTDKEKQMFMQRHFENRLFDRDTLLVYHYDVNFLYVVSLYAQDNGSAKRQWKDKVRKMFREEIQKMLEASFSFYAMTAHPGVDAKAYIEKNFQSVLGKMYKPYQNPDYFSLALDNGDKYKTENAELLAELRRHFYVEEIKVGVDPEAKLTNAIEAGKAHEAEYRNEEWLTEYHVERYMDETFVVGMYHDKAHWDWINGKNAKGSLMYNVRLSKDREGTQRIGKINQMRPKFAILYENGHEFENKYHVFRINGYPEMTEEEMKASLYPRKPKGNYLVFCLDEEIKIGNYDINRLISIKRIDTKEKFIEGTPIYVKGKELIEVKIKR</sequence>
<evidence type="ECO:0000313" key="2">
    <source>
        <dbReference type="Proteomes" id="UP000308886"/>
    </source>
</evidence>
<evidence type="ECO:0000313" key="1">
    <source>
        <dbReference type="EMBL" id="TGX81606.1"/>
    </source>
</evidence>
<dbReference type="Proteomes" id="UP000308886">
    <property type="component" value="Unassembled WGS sequence"/>
</dbReference>
<gene>
    <name evidence="1" type="ORF">E5358_09940</name>
</gene>
<dbReference type="EMBL" id="SRZC01000015">
    <property type="protein sequence ID" value="TGX81606.1"/>
    <property type="molecule type" value="Genomic_DNA"/>
</dbReference>
<comment type="caution">
    <text evidence="1">The sequence shown here is derived from an EMBL/GenBank/DDBJ whole genome shotgun (WGS) entry which is preliminary data.</text>
</comment>
<organism evidence="1 2">
    <name type="scientific">Palleniella muris</name>
    <dbReference type="NCBI Taxonomy" id="3038145"/>
    <lineage>
        <taxon>Bacteria</taxon>
        <taxon>Pseudomonadati</taxon>
        <taxon>Bacteroidota</taxon>
        <taxon>Bacteroidia</taxon>
        <taxon>Bacteroidales</taxon>
        <taxon>Prevotellaceae</taxon>
        <taxon>Palleniella</taxon>
    </lineage>
</organism>
<keyword evidence="2" id="KW-1185">Reference proteome</keyword>
<keyword evidence="1" id="KW-0378">Hydrolase</keyword>
<name>A0AC61QP66_9BACT</name>
<keyword evidence="1" id="KW-0255">Endonuclease</keyword>
<accession>A0AC61QP66</accession>